<reference evidence="2" key="1">
    <citation type="journal article" date="2018" name="Nat. Microbiol.">
        <title>Leveraging single-cell genomics to expand the fungal tree of life.</title>
        <authorList>
            <person name="Ahrendt S.R."/>
            <person name="Quandt C.A."/>
            <person name="Ciobanu D."/>
            <person name="Clum A."/>
            <person name="Salamov A."/>
            <person name="Andreopoulos B."/>
            <person name="Cheng J.F."/>
            <person name="Woyke T."/>
            <person name="Pelin A."/>
            <person name="Henrissat B."/>
            <person name="Reynolds N.K."/>
            <person name="Benny G.L."/>
            <person name="Smith M.E."/>
            <person name="James T.Y."/>
            <person name="Grigoriev I.V."/>
        </authorList>
    </citation>
    <scope>NUCLEOTIDE SEQUENCE [LARGE SCALE GENOMIC DNA]</scope>
</reference>
<sequence>MGPFSMKSNLAQDLQAVSKVAAGAAFIAVLEKGADDLEIPLLDDVVKRFDRAALREGLVEESDDFEEGLGGDFAVEDLLFEGACAAQGGDVRGEELGYGVQELVWEADWGEGGQIRHLAGGRVEQRFNSSANLALQGQFEGFESSDYLRVRSSQDPSEYLVPGTDNTSVLVLPKFPQTPTGGAAIFPTICPAGVFNAPLNNFDHLAPYLPCLPYKTATTLEVRLHSHGLFLKRGYELFVLGIATGKSQTHVWLLERRTYVVPPANAVSDPSLQVTTAPLNPADSLPPATTGPDPRHLPLANAVPMPPTNGLVEHPQILTSTTDGSMNFCRG</sequence>
<dbReference type="AlphaFoldDB" id="A0A4P9WKD1"/>
<protein>
    <submittedName>
        <fullName evidence="1">Uncharacterized protein</fullName>
    </submittedName>
</protein>
<accession>A0A4P9WKD1</accession>
<evidence type="ECO:0000313" key="2">
    <source>
        <dbReference type="Proteomes" id="UP000269721"/>
    </source>
</evidence>
<dbReference type="Proteomes" id="UP000269721">
    <property type="component" value="Unassembled WGS sequence"/>
</dbReference>
<keyword evidence="2" id="KW-1185">Reference proteome</keyword>
<organism evidence="1 2">
    <name type="scientific">Blyttiomyces helicus</name>
    <dbReference type="NCBI Taxonomy" id="388810"/>
    <lineage>
        <taxon>Eukaryota</taxon>
        <taxon>Fungi</taxon>
        <taxon>Fungi incertae sedis</taxon>
        <taxon>Chytridiomycota</taxon>
        <taxon>Chytridiomycota incertae sedis</taxon>
        <taxon>Chytridiomycetes</taxon>
        <taxon>Chytridiomycetes incertae sedis</taxon>
        <taxon>Blyttiomyces</taxon>
    </lineage>
</organism>
<gene>
    <name evidence="1" type="ORF">BDK51DRAFT_32932</name>
</gene>
<evidence type="ECO:0000313" key="1">
    <source>
        <dbReference type="EMBL" id="RKO91620.1"/>
    </source>
</evidence>
<name>A0A4P9WKD1_9FUNG</name>
<proteinExistence type="predicted"/>
<dbReference type="EMBL" id="KZ994982">
    <property type="protein sequence ID" value="RKO91620.1"/>
    <property type="molecule type" value="Genomic_DNA"/>
</dbReference>